<evidence type="ECO:0000256" key="1">
    <source>
        <dbReference type="ARBA" id="ARBA00008045"/>
    </source>
</evidence>
<evidence type="ECO:0000256" key="2">
    <source>
        <dbReference type="ARBA" id="ARBA00023186"/>
    </source>
</evidence>
<dbReference type="GO" id="GO:0051082">
    <property type="term" value="F:unfolded protein binding"/>
    <property type="evidence" value="ECO:0007669"/>
    <property type="project" value="InterPro"/>
</dbReference>
<dbReference type="GeneID" id="28821768"/>
<dbReference type="GO" id="GO:0051087">
    <property type="term" value="F:protein-folding chaperone binding"/>
    <property type="evidence" value="ECO:0007669"/>
    <property type="project" value="TreeGrafter"/>
</dbReference>
<dbReference type="GO" id="GO:0006457">
    <property type="term" value="P:protein folding"/>
    <property type="evidence" value="ECO:0007669"/>
    <property type="project" value="InterPro"/>
</dbReference>
<dbReference type="GO" id="GO:0051131">
    <property type="term" value="P:chaperone-mediated protein complex assembly"/>
    <property type="evidence" value="ECO:0007669"/>
    <property type="project" value="TreeGrafter"/>
</dbReference>
<dbReference type="InterPro" id="IPR009053">
    <property type="entry name" value="Prefoldin"/>
</dbReference>
<name>A0A194X3A7_MOLSC</name>
<dbReference type="Pfam" id="PF01920">
    <property type="entry name" value="Prefoldin_2"/>
    <property type="match status" value="1"/>
</dbReference>
<dbReference type="STRING" id="149040.A0A194X3A7"/>
<keyword evidence="2" id="KW-0143">Chaperone</keyword>
<dbReference type="FunFam" id="1.10.287.370:FF:000003">
    <property type="entry name" value="Prefoldin subunit 6"/>
    <property type="match status" value="1"/>
</dbReference>
<protein>
    <submittedName>
        <fullName evidence="4">Prefoldin</fullName>
    </submittedName>
</protein>
<dbReference type="GO" id="GO:0016272">
    <property type="term" value="C:prefoldin complex"/>
    <property type="evidence" value="ECO:0007669"/>
    <property type="project" value="InterPro"/>
</dbReference>
<dbReference type="SUPFAM" id="SSF46579">
    <property type="entry name" value="Prefoldin"/>
    <property type="match status" value="1"/>
</dbReference>
<evidence type="ECO:0000313" key="5">
    <source>
        <dbReference type="Proteomes" id="UP000070700"/>
    </source>
</evidence>
<dbReference type="OrthoDB" id="248120at2759"/>
<dbReference type="KEGG" id="psco:LY89DRAFT_649071"/>
<dbReference type="RefSeq" id="XP_018069011.1">
    <property type="nucleotide sequence ID" value="XM_018212042.1"/>
</dbReference>
<evidence type="ECO:0000256" key="3">
    <source>
        <dbReference type="SAM" id="Coils"/>
    </source>
</evidence>
<keyword evidence="3" id="KW-0175">Coiled coil</keyword>
<dbReference type="FunCoup" id="A0A194X3A7">
    <property type="interactions" value="846"/>
</dbReference>
<sequence length="125" mass="14000">MADTQQRLQGLSEQFQKLQTDLQNNIQSRQKLESQQQENKGVQKEFASLDDNSTIYKLVGPVLLKQDKAEAILGVDGRLELIGNQIKEVEKQIKEAQDKSEELKAQIIQAQTEAQEHGAQAQVAA</sequence>
<accession>A0A194X3A7</accession>
<dbReference type="Proteomes" id="UP000070700">
    <property type="component" value="Unassembled WGS sequence"/>
</dbReference>
<proteinExistence type="inferred from homology"/>
<dbReference type="PANTHER" id="PTHR21431">
    <property type="entry name" value="PREFOLDIN SUBUNIT 6"/>
    <property type="match status" value="1"/>
</dbReference>
<organism evidence="4 5">
    <name type="scientific">Mollisia scopiformis</name>
    <name type="common">Conifer needle endophyte fungus</name>
    <name type="synonym">Phialocephala scopiformis</name>
    <dbReference type="NCBI Taxonomy" id="149040"/>
    <lineage>
        <taxon>Eukaryota</taxon>
        <taxon>Fungi</taxon>
        <taxon>Dikarya</taxon>
        <taxon>Ascomycota</taxon>
        <taxon>Pezizomycotina</taxon>
        <taxon>Leotiomycetes</taxon>
        <taxon>Helotiales</taxon>
        <taxon>Mollisiaceae</taxon>
        <taxon>Mollisia</taxon>
    </lineage>
</organism>
<dbReference type="EMBL" id="KQ947419">
    <property type="protein sequence ID" value="KUJ14656.1"/>
    <property type="molecule type" value="Genomic_DNA"/>
</dbReference>
<dbReference type="CDD" id="cd23161">
    <property type="entry name" value="Prefoldin_6"/>
    <property type="match status" value="1"/>
</dbReference>
<gene>
    <name evidence="4" type="ORF">LY89DRAFT_649071</name>
</gene>
<feature type="coiled-coil region" evidence="3">
    <location>
        <begin position="1"/>
        <end position="52"/>
    </location>
</feature>
<reference evidence="4 5" key="1">
    <citation type="submission" date="2015-10" db="EMBL/GenBank/DDBJ databases">
        <title>Full genome of DAOMC 229536 Phialocephala scopiformis, a fungal endophyte of spruce producing the potent anti-insectan compound rugulosin.</title>
        <authorList>
            <consortium name="DOE Joint Genome Institute"/>
            <person name="Walker A.K."/>
            <person name="Frasz S.L."/>
            <person name="Seifert K.A."/>
            <person name="Miller J.D."/>
            <person name="Mondo S.J."/>
            <person name="Labutti K."/>
            <person name="Lipzen A."/>
            <person name="Dockter R."/>
            <person name="Kennedy M."/>
            <person name="Grigoriev I.V."/>
            <person name="Spatafora J.W."/>
        </authorList>
    </citation>
    <scope>NUCLEOTIDE SEQUENCE [LARGE SCALE GENOMIC DNA]</scope>
    <source>
        <strain evidence="4 5">CBS 120377</strain>
    </source>
</reference>
<evidence type="ECO:0000313" key="4">
    <source>
        <dbReference type="EMBL" id="KUJ14656.1"/>
    </source>
</evidence>
<feature type="coiled-coil region" evidence="3">
    <location>
        <begin position="79"/>
        <end position="120"/>
    </location>
</feature>
<dbReference type="InParanoid" id="A0A194X3A7"/>
<dbReference type="Gene3D" id="1.10.287.370">
    <property type="match status" value="1"/>
</dbReference>
<keyword evidence="5" id="KW-1185">Reference proteome</keyword>
<dbReference type="GO" id="GO:0005737">
    <property type="term" value="C:cytoplasm"/>
    <property type="evidence" value="ECO:0007669"/>
    <property type="project" value="TreeGrafter"/>
</dbReference>
<dbReference type="AlphaFoldDB" id="A0A194X3A7"/>
<comment type="similarity">
    <text evidence="1">Belongs to the prefoldin subunit beta family.</text>
</comment>
<dbReference type="InterPro" id="IPR002777">
    <property type="entry name" value="PFD_beta-like"/>
</dbReference>
<dbReference type="PANTHER" id="PTHR21431:SF0">
    <property type="entry name" value="PREFOLDIN SUBUNIT 6"/>
    <property type="match status" value="1"/>
</dbReference>